<keyword evidence="1" id="KW-1133">Transmembrane helix</keyword>
<sequence length="271" mass="29275">MIILNEEQVATVQAHLASAGLSESLSAELLDHLCCAIEARMEEGADFPTAVHTTLKSWPIRHLRGIQKNIRFTTKIKPMIFRFTTAAALLAGIVFMSPGFSPSPVAEVTTCTSHHNEEMLYSLTLPEKFEPPSASPIAGVEMEDILSCGYGMRTHPIFKVRKFHRGIDLKAKSGTPVLATADGKVIFAGSDGKYGITVRILHEDGYITVFAHLSEHIVERGDHVILGEKIAAVGSTGMSTAPHLHYEVLKDDKPVDPLALGRALPAGATEG</sequence>
<feature type="transmembrane region" description="Helical" evidence="1">
    <location>
        <begin position="80"/>
        <end position="100"/>
    </location>
</feature>
<evidence type="ECO:0000313" key="3">
    <source>
        <dbReference type="EMBL" id="SEP75961.1"/>
    </source>
</evidence>
<keyword evidence="1" id="KW-0812">Transmembrane</keyword>
<dbReference type="InterPro" id="IPR016047">
    <property type="entry name" value="M23ase_b-sheet_dom"/>
</dbReference>
<dbReference type="STRING" id="478744.SAMN05444359_10295"/>
<evidence type="ECO:0000259" key="2">
    <source>
        <dbReference type="Pfam" id="PF01551"/>
    </source>
</evidence>
<protein>
    <submittedName>
        <fullName evidence="3">Peptidase family M23</fullName>
    </submittedName>
</protein>
<dbReference type="GO" id="GO:0004222">
    <property type="term" value="F:metalloendopeptidase activity"/>
    <property type="evidence" value="ECO:0007669"/>
    <property type="project" value="TreeGrafter"/>
</dbReference>
<dbReference type="Proteomes" id="UP000199021">
    <property type="component" value="Unassembled WGS sequence"/>
</dbReference>
<dbReference type="SUPFAM" id="SSF51261">
    <property type="entry name" value="Duplicated hybrid motif"/>
    <property type="match status" value="1"/>
</dbReference>
<reference evidence="4" key="1">
    <citation type="submission" date="2016-10" db="EMBL/GenBank/DDBJ databases">
        <authorList>
            <person name="Varghese N."/>
            <person name="Submissions S."/>
        </authorList>
    </citation>
    <scope>NUCLEOTIDE SEQUENCE [LARGE SCALE GENOMIC DNA]</scope>
    <source>
        <strain evidence="4">DSM 24740</strain>
    </source>
</reference>
<dbReference type="Pfam" id="PF01551">
    <property type="entry name" value="Peptidase_M23"/>
    <property type="match status" value="1"/>
</dbReference>
<dbReference type="InterPro" id="IPR011055">
    <property type="entry name" value="Dup_hybrid_motif"/>
</dbReference>
<dbReference type="InterPro" id="IPR050570">
    <property type="entry name" value="Cell_wall_metabolism_enzyme"/>
</dbReference>
<dbReference type="PANTHER" id="PTHR21666:SF286">
    <property type="entry name" value="LIPOPROTEIN NLPD"/>
    <property type="match status" value="1"/>
</dbReference>
<keyword evidence="1" id="KW-0472">Membrane</keyword>
<organism evidence="3 4">
    <name type="scientific">Neolewinella agarilytica</name>
    <dbReference type="NCBI Taxonomy" id="478744"/>
    <lineage>
        <taxon>Bacteria</taxon>
        <taxon>Pseudomonadati</taxon>
        <taxon>Bacteroidota</taxon>
        <taxon>Saprospiria</taxon>
        <taxon>Saprospirales</taxon>
        <taxon>Lewinellaceae</taxon>
        <taxon>Neolewinella</taxon>
    </lineage>
</organism>
<dbReference type="InParanoid" id="A0A1H9AHK2"/>
<feature type="domain" description="M23ase beta-sheet core" evidence="2">
    <location>
        <begin position="162"/>
        <end position="257"/>
    </location>
</feature>
<dbReference type="OrthoDB" id="9810477at2"/>
<dbReference type="EMBL" id="FOFB01000002">
    <property type="protein sequence ID" value="SEP75961.1"/>
    <property type="molecule type" value="Genomic_DNA"/>
</dbReference>
<dbReference type="PANTHER" id="PTHR21666">
    <property type="entry name" value="PEPTIDASE-RELATED"/>
    <property type="match status" value="1"/>
</dbReference>
<gene>
    <name evidence="3" type="ORF">SAMN05444359_10295</name>
</gene>
<accession>A0A1H9AHK2</accession>
<evidence type="ECO:0000313" key="4">
    <source>
        <dbReference type="Proteomes" id="UP000199021"/>
    </source>
</evidence>
<evidence type="ECO:0000256" key="1">
    <source>
        <dbReference type="SAM" id="Phobius"/>
    </source>
</evidence>
<name>A0A1H9AHK2_9BACT</name>
<dbReference type="AlphaFoldDB" id="A0A1H9AHK2"/>
<dbReference type="Gene3D" id="2.70.70.10">
    <property type="entry name" value="Glucose Permease (Domain IIA)"/>
    <property type="match status" value="1"/>
</dbReference>
<keyword evidence="4" id="KW-1185">Reference proteome</keyword>
<dbReference type="RefSeq" id="WP_090165281.1">
    <property type="nucleotide sequence ID" value="NZ_FOFB01000002.1"/>
</dbReference>
<dbReference type="CDD" id="cd12797">
    <property type="entry name" value="M23_peptidase"/>
    <property type="match status" value="1"/>
</dbReference>
<proteinExistence type="predicted"/>